<feature type="region of interest" description="Disordered" evidence="1">
    <location>
        <begin position="341"/>
        <end position="361"/>
    </location>
</feature>
<accession>A0A1I7W7I1</accession>
<dbReference type="Proteomes" id="UP000095283">
    <property type="component" value="Unplaced"/>
</dbReference>
<feature type="region of interest" description="Disordered" evidence="1">
    <location>
        <begin position="204"/>
        <end position="233"/>
    </location>
</feature>
<protein>
    <submittedName>
        <fullName evidence="3">Uncharacterized protein</fullName>
    </submittedName>
</protein>
<evidence type="ECO:0000313" key="2">
    <source>
        <dbReference type="Proteomes" id="UP000095283"/>
    </source>
</evidence>
<sequence length="397" mass="44800">MEKSNEDKFDLTGFKRTTIACVVRTSIIPHASFPAVFSLRPCDPVRFGSEPSIPPMNAVTIKVNQANSEEDIEQNGHKARCDSLHRSSLRRSRASSAIETCHSESNEIPTVTRVRKLRSLDNIIKWFQASTRNMFGEGTCLNSSIHSFRSLHLSKATDTPTTDPLCRRLLIRQSTSAEPIDDSPTSSRLLSKLRRSEPFTRWTISNHGTSSDMPEKVFRRGKRSSTSSPFKKTRSATLQNFHHLQAVVHITPLHVDLHKPANMRKSLSDFVIGYYCKLAMDYLTVPESPTSRRRELDVPKMWNELRKKSISELSLVIDVLRGSPSPSSSQYIHPERERACMSTGNIPNAPSGKKGRRRRKVQRTWKALSAANIARQFVIGLSINIVDLSMIHSSSFF</sequence>
<dbReference type="WBParaSite" id="Hba_00584">
    <property type="protein sequence ID" value="Hba_00584"/>
    <property type="gene ID" value="Hba_00584"/>
</dbReference>
<evidence type="ECO:0000256" key="1">
    <source>
        <dbReference type="SAM" id="MobiDB-lite"/>
    </source>
</evidence>
<reference evidence="3" key="1">
    <citation type="submission" date="2016-11" db="UniProtKB">
        <authorList>
            <consortium name="WormBaseParasite"/>
        </authorList>
    </citation>
    <scope>IDENTIFICATION</scope>
</reference>
<proteinExistence type="predicted"/>
<dbReference type="AlphaFoldDB" id="A0A1I7W7I1"/>
<organism evidence="2 3">
    <name type="scientific">Heterorhabditis bacteriophora</name>
    <name type="common">Entomopathogenic nematode worm</name>
    <dbReference type="NCBI Taxonomy" id="37862"/>
    <lineage>
        <taxon>Eukaryota</taxon>
        <taxon>Metazoa</taxon>
        <taxon>Ecdysozoa</taxon>
        <taxon>Nematoda</taxon>
        <taxon>Chromadorea</taxon>
        <taxon>Rhabditida</taxon>
        <taxon>Rhabditina</taxon>
        <taxon>Rhabditomorpha</taxon>
        <taxon>Strongyloidea</taxon>
        <taxon>Heterorhabditidae</taxon>
        <taxon>Heterorhabditis</taxon>
    </lineage>
</organism>
<feature type="compositionally biased region" description="Polar residues" evidence="1">
    <location>
        <begin position="224"/>
        <end position="233"/>
    </location>
</feature>
<evidence type="ECO:0000313" key="3">
    <source>
        <dbReference type="WBParaSite" id="Hba_00584"/>
    </source>
</evidence>
<keyword evidence="2" id="KW-1185">Reference proteome</keyword>
<name>A0A1I7W7I1_HETBA</name>